<accession>A0A447TCX3</accession>
<dbReference type="EMBL" id="LR134182">
    <property type="protein sequence ID" value="VEB42742.1"/>
    <property type="molecule type" value="Genomic_DNA"/>
</dbReference>
<dbReference type="AlphaFoldDB" id="A0A447TCX3"/>
<evidence type="ECO:0000313" key="2">
    <source>
        <dbReference type="Proteomes" id="UP000275777"/>
    </source>
</evidence>
<protein>
    <submittedName>
        <fullName evidence="1">Uncharacterized protein</fullName>
    </submittedName>
</protein>
<organism evidence="1 2">
    <name type="scientific">Chromobacterium violaceum</name>
    <dbReference type="NCBI Taxonomy" id="536"/>
    <lineage>
        <taxon>Bacteria</taxon>
        <taxon>Pseudomonadati</taxon>
        <taxon>Pseudomonadota</taxon>
        <taxon>Betaproteobacteria</taxon>
        <taxon>Neisseriales</taxon>
        <taxon>Chromobacteriaceae</taxon>
        <taxon>Chromobacterium</taxon>
    </lineage>
</organism>
<sequence>MVNSYLAKPPSDPASLAWLTTPQRMVSSPSASAMPILAGRPSKVFSSILPSGDRQVSV</sequence>
<proteinExistence type="predicted"/>
<reference evidence="1 2" key="1">
    <citation type="submission" date="2018-12" db="EMBL/GenBank/DDBJ databases">
        <authorList>
            <consortium name="Pathogen Informatics"/>
        </authorList>
    </citation>
    <scope>NUCLEOTIDE SEQUENCE [LARGE SCALE GENOMIC DNA]</scope>
    <source>
        <strain evidence="1 2">NCTC9695</strain>
    </source>
</reference>
<gene>
    <name evidence="1" type="ORF">NCTC9695_03193</name>
</gene>
<evidence type="ECO:0000313" key="1">
    <source>
        <dbReference type="EMBL" id="VEB42742.1"/>
    </source>
</evidence>
<dbReference type="Proteomes" id="UP000275777">
    <property type="component" value="Chromosome"/>
</dbReference>
<name>A0A447TCX3_CHRVL</name>